<dbReference type="EMBL" id="WEGH01000001">
    <property type="protein sequence ID" value="MQY03583.1"/>
    <property type="molecule type" value="Genomic_DNA"/>
</dbReference>
<dbReference type="Proteomes" id="UP000487268">
    <property type="component" value="Unassembled WGS sequence"/>
</dbReference>
<protein>
    <recommendedName>
        <fullName evidence="3">ABM domain-containing protein</fullName>
    </recommendedName>
</protein>
<gene>
    <name evidence="1" type="ORF">ACRB68_16270</name>
</gene>
<evidence type="ECO:0000313" key="2">
    <source>
        <dbReference type="Proteomes" id="UP000487268"/>
    </source>
</evidence>
<dbReference type="AlphaFoldDB" id="A0A7K0BQX7"/>
<reference evidence="1 2" key="1">
    <citation type="submission" date="2019-10" db="EMBL/GenBank/DDBJ databases">
        <title>Actinomadura rubteroloni sp. nov. and Actinomadura macrotermitis sp. nov., isolated from the gut of fungus growing-termite Macrotermes natalensis.</title>
        <authorList>
            <person name="Benndorf R."/>
            <person name="Martin K."/>
            <person name="Kuefner M."/>
            <person name="De Beer W."/>
            <person name="Kaster A.-K."/>
            <person name="Vollmers J."/>
            <person name="Poulsen M."/>
            <person name="Beemelmanns C."/>
        </authorList>
    </citation>
    <scope>NUCLEOTIDE SEQUENCE [LARGE SCALE GENOMIC DNA]</scope>
    <source>
        <strain evidence="1 2">RB68</strain>
    </source>
</reference>
<name>A0A7K0BQX7_9ACTN</name>
<organism evidence="1 2">
    <name type="scientific">Actinomadura macrotermitis</name>
    <dbReference type="NCBI Taxonomy" id="2585200"/>
    <lineage>
        <taxon>Bacteria</taxon>
        <taxon>Bacillati</taxon>
        <taxon>Actinomycetota</taxon>
        <taxon>Actinomycetes</taxon>
        <taxon>Streptosporangiales</taxon>
        <taxon>Thermomonosporaceae</taxon>
        <taxon>Actinomadura</taxon>
    </lineage>
</organism>
<dbReference type="OrthoDB" id="1550900at2"/>
<dbReference type="RefSeq" id="WP_153531472.1">
    <property type="nucleotide sequence ID" value="NZ_WEGH01000001.1"/>
</dbReference>
<keyword evidence="2" id="KW-1185">Reference proteome</keyword>
<proteinExistence type="predicted"/>
<evidence type="ECO:0008006" key="3">
    <source>
        <dbReference type="Google" id="ProtNLM"/>
    </source>
</evidence>
<sequence length="103" mass="11543">MSYAFTYEVPIGPDVYARIKEGLGAEPPKGLVAHLAYRTEAGLRYVDVWESEADWEAFVEERLHPVVDGVLTETLGFRPPEPPLERLDLVDAWIGERARGTMG</sequence>
<comment type="caution">
    <text evidence="1">The sequence shown here is derived from an EMBL/GenBank/DDBJ whole genome shotgun (WGS) entry which is preliminary data.</text>
</comment>
<accession>A0A7K0BQX7</accession>
<evidence type="ECO:0000313" key="1">
    <source>
        <dbReference type="EMBL" id="MQY03583.1"/>
    </source>
</evidence>